<keyword evidence="3" id="KW-1133">Transmembrane helix</keyword>
<dbReference type="SMART" id="SM00364">
    <property type="entry name" value="LRR_BAC"/>
    <property type="match status" value="11"/>
</dbReference>
<dbReference type="PANTHER" id="PTHR46652">
    <property type="entry name" value="LEUCINE-RICH REPEAT AND IQ DOMAIN-CONTAINING PROTEIN 1-RELATED"/>
    <property type="match status" value="1"/>
</dbReference>
<feature type="transmembrane region" description="Helical" evidence="3">
    <location>
        <begin position="757"/>
        <end position="774"/>
    </location>
</feature>
<feature type="transmembrane region" description="Helical" evidence="3">
    <location>
        <begin position="794"/>
        <end position="815"/>
    </location>
</feature>
<evidence type="ECO:0000256" key="3">
    <source>
        <dbReference type="SAM" id="Phobius"/>
    </source>
</evidence>
<organism evidence="5 6">
    <name type="scientific">Klebsormidium nitens</name>
    <name type="common">Green alga</name>
    <name type="synonym">Ulothrix nitens</name>
    <dbReference type="NCBI Taxonomy" id="105231"/>
    <lineage>
        <taxon>Eukaryota</taxon>
        <taxon>Viridiplantae</taxon>
        <taxon>Streptophyta</taxon>
        <taxon>Klebsormidiophyceae</taxon>
        <taxon>Klebsormidiales</taxon>
        <taxon>Klebsormidiaceae</taxon>
        <taxon>Klebsormidium</taxon>
    </lineage>
</organism>
<dbReference type="InterPro" id="IPR003591">
    <property type="entry name" value="Leu-rich_rpt_typical-subtyp"/>
</dbReference>
<gene>
    <name evidence="5" type="ORF">KFL_012590010</name>
</gene>
<keyword evidence="6" id="KW-1185">Reference proteome</keyword>
<dbReference type="GO" id="GO:0005737">
    <property type="term" value="C:cytoplasm"/>
    <property type="evidence" value="ECO:0000318"/>
    <property type="project" value="GO_Central"/>
</dbReference>
<dbReference type="InterPro" id="IPR050836">
    <property type="entry name" value="SDS22/Internalin_LRR"/>
</dbReference>
<dbReference type="InterPro" id="IPR032675">
    <property type="entry name" value="LRR_dom_sf"/>
</dbReference>
<dbReference type="PANTHER" id="PTHR46652:SF3">
    <property type="entry name" value="LEUCINE-RICH REPEAT-CONTAINING PROTEIN 9"/>
    <property type="match status" value="1"/>
</dbReference>
<feature type="chain" id="PRO_5013186163" evidence="4">
    <location>
        <begin position="26"/>
        <end position="1020"/>
    </location>
</feature>
<dbReference type="OrthoDB" id="512511at2759"/>
<protein>
    <submittedName>
        <fullName evidence="5">L domain-like superfamily protein</fullName>
    </submittedName>
</protein>
<dbReference type="Gene3D" id="3.80.10.10">
    <property type="entry name" value="Ribonuclease Inhibitor"/>
    <property type="match status" value="3"/>
</dbReference>
<evidence type="ECO:0000256" key="4">
    <source>
        <dbReference type="SAM" id="SignalP"/>
    </source>
</evidence>
<feature type="transmembrane region" description="Helical" evidence="3">
    <location>
        <begin position="862"/>
        <end position="886"/>
    </location>
</feature>
<evidence type="ECO:0000256" key="2">
    <source>
        <dbReference type="ARBA" id="ARBA00022737"/>
    </source>
</evidence>
<dbReference type="SUPFAM" id="SSF52058">
    <property type="entry name" value="L domain-like"/>
    <property type="match status" value="2"/>
</dbReference>
<feature type="signal peptide" evidence="4">
    <location>
        <begin position="1"/>
        <end position="25"/>
    </location>
</feature>
<dbReference type="Pfam" id="PF00560">
    <property type="entry name" value="LRR_1"/>
    <property type="match status" value="1"/>
</dbReference>
<dbReference type="Proteomes" id="UP000054558">
    <property type="component" value="Unassembled WGS sequence"/>
</dbReference>
<dbReference type="Pfam" id="PF13855">
    <property type="entry name" value="LRR_8"/>
    <property type="match status" value="1"/>
</dbReference>
<dbReference type="OMA" id="SGEFAVM"/>
<dbReference type="EMBL" id="DF238208">
    <property type="protein sequence ID" value="GAQ93027.1"/>
    <property type="molecule type" value="Genomic_DNA"/>
</dbReference>
<keyword evidence="3" id="KW-0472">Membrane</keyword>
<reference evidence="5 6" key="1">
    <citation type="journal article" date="2014" name="Nat. Commun.">
        <title>Klebsormidium flaccidum genome reveals primary factors for plant terrestrial adaptation.</title>
        <authorList>
            <person name="Hori K."/>
            <person name="Maruyama F."/>
            <person name="Fujisawa T."/>
            <person name="Togashi T."/>
            <person name="Yamamoto N."/>
            <person name="Seo M."/>
            <person name="Sato S."/>
            <person name="Yamada T."/>
            <person name="Mori H."/>
            <person name="Tajima N."/>
            <person name="Moriyama T."/>
            <person name="Ikeuchi M."/>
            <person name="Watanabe M."/>
            <person name="Wada H."/>
            <person name="Kobayashi K."/>
            <person name="Saito M."/>
            <person name="Masuda T."/>
            <person name="Sasaki-Sekimoto Y."/>
            <person name="Mashiguchi K."/>
            <person name="Awai K."/>
            <person name="Shimojima M."/>
            <person name="Masuda S."/>
            <person name="Iwai M."/>
            <person name="Nobusawa T."/>
            <person name="Narise T."/>
            <person name="Kondo S."/>
            <person name="Saito H."/>
            <person name="Sato R."/>
            <person name="Murakawa M."/>
            <person name="Ihara Y."/>
            <person name="Oshima-Yamada Y."/>
            <person name="Ohtaka K."/>
            <person name="Satoh M."/>
            <person name="Sonobe K."/>
            <person name="Ishii M."/>
            <person name="Ohtani R."/>
            <person name="Kanamori-Sato M."/>
            <person name="Honoki R."/>
            <person name="Miyazaki D."/>
            <person name="Mochizuki H."/>
            <person name="Umetsu J."/>
            <person name="Higashi K."/>
            <person name="Shibata D."/>
            <person name="Kamiya Y."/>
            <person name="Sato N."/>
            <person name="Nakamura Y."/>
            <person name="Tabata S."/>
            <person name="Ida S."/>
            <person name="Kurokawa K."/>
            <person name="Ohta H."/>
        </authorList>
    </citation>
    <scope>NUCLEOTIDE SEQUENCE [LARGE SCALE GENOMIC DNA]</scope>
    <source>
        <strain evidence="5 6">NIES-2285</strain>
    </source>
</reference>
<sequence>MGRRYCSVTLFWLASLVVLCPALLAQPETAVTICSGQAGACVVRNGNLPDFPWDGPCSCLTKVVNLTLVDQGIIHLPVTWASPGAFPELRLLNLTFNRINDLPPRWGAPAAFPKLAQLWASFNRVQMLPAEWGTNGAFPALVELRLGSNQISFLPDAPASLPFFPSLRTFSLSRNQITGILPASWGQRGAFTQLRLLSLIENSISELPALWGAAGSFPQLTVLVLDNNSIAALPETWGTNGGFPKLQELSLDQNRIAAFPASWATNTTFQSLQTLTLVDNQLTTLQDSWGSLSTFPALQQLSLDGNRIAALPSAWGSPFRFPVLSKLRLVNNAIASVPATWTTPGAFPNLATLVLENNLLTKAPAVSSAATWPSLLLLSLSGNRIAELPAGWGTPGLFSNLRFLEIGNNSLTRLPPSWSGPNIFPSLSKLDISGGQLEELPDAFFANGSLSNLVNVDASGNHISALPSAWGTPGRTSYIIDLNLANNRIATLPANWGLNNTFPSLLKWNLSNNLIEELPASYSDGRFTVLSSLDLAGNRIRTLPIEWGFKRAFRPLNMLNISGNGVTKIPNSWAFLTSGNNSFPSMDELTLSDTPALAGRKIESVLPGFWTRCIQSGAYGCAVNFLGSNLSTQVSAGVKRQVCFSNITVLFRGPPGYELPRRTNPAVGRGLVPIVQLDEIDLGPEGAHLTGLRFPPRPGNLCRNARAALVIGLMWGSTGGALLLGMIVLRVWHAFKPFEPPASGGARAHSWHKGARLFLWGIGGAAWHVIDLALDLRVLRDVWIQRLDTWVKWVLLAFIIAQYAVAGLFLGASWWGEAWSVPRGAAVKPGAKRAVVGFHWWLVADYAYSHPGAPAPVGLRQLCWAVATWPIAVAAAVVLDAAAILLRFGVHPVVWGKVVSLDAYVAARGLVEELFEAVPQAILQSALYLLGNSAATNYYIDDAIFIPSLIWSLLSLLKCLLGKYKDALAVGTLAPKSVWYELRNMCPLFIDRGGVRSGTGEEANAEEDMVKDKYPLATFA</sequence>
<name>A0A1Y1IWB9_KLENI</name>
<feature type="transmembrane region" description="Helical" evidence="3">
    <location>
        <begin position="707"/>
        <end position="729"/>
    </location>
</feature>
<keyword evidence="1" id="KW-0433">Leucine-rich repeat</keyword>
<dbReference type="STRING" id="105231.A0A1Y1IWB9"/>
<dbReference type="InterPro" id="IPR001611">
    <property type="entry name" value="Leu-rich_rpt"/>
</dbReference>
<keyword evidence="4" id="KW-0732">Signal</keyword>
<keyword evidence="3" id="KW-0812">Transmembrane</keyword>
<keyword evidence="2" id="KW-0677">Repeat</keyword>
<accession>A0A1Y1IWB9</accession>
<dbReference type="AlphaFoldDB" id="A0A1Y1IWB9"/>
<evidence type="ECO:0000313" key="6">
    <source>
        <dbReference type="Proteomes" id="UP000054558"/>
    </source>
</evidence>
<evidence type="ECO:0000313" key="5">
    <source>
        <dbReference type="EMBL" id="GAQ93027.1"/>
    </source>
</evidence>
<evidence type="ECO:0000256" key="1">
    <source>
        <dbReference type="ARBA" id="ARBA00022614"/>
    </source>
</evidence>
<dbReference type="SMART" id="SM00369">
    <property type="entry name" value="LRR_TYP"/>
    <property type="match status" value="17"/>
</dbReference>
<proteinExistence type="predicted"/>